<comment type="similarity">
    <text evidence="4">Belongs to the glycosyltransferase 49 family.</text>
</comment>
<name>A0A7R9FTB1_9CRUS</name>
<comment type="catalytic activity">
    <reaction evidence="20">
        <text>3-O-[beta-D-Xyl-(1-&gt;4)-Rib-ol-P-Rib-ol-P-3-beta-D-GalNAc-(1-&gt;3)-beta-D-GlcNAc-(1-&gt;4)-(O-6-P-alpha-D-Man)]-Thr-[protein] + UDP-alpha-D-glucuronate = 3-O-[beta-D-GlcA-(1-&gt;3)-beta-D-Xyl-(1-&gt;4)-Rib-ol-P-Rib-ol-P-3-beta-D-GalNAc-(1-&gt;3)-beta-D-GlcNAc-(1-&gt;4)-(O-6-P-alpha-D-Man)]-Thr-[protein] + UDP + H(+)</text>
        <dbReference type="Rhea" id="RHEA:46860"/>
        <dbReference type="Rhea" id="RHEA-COMP:15023"/>
        <dbReference type="Rhea" id="RHEA-COMP:17482"/>
        <dbReference type="ChEBI" id="CHEBI:15378"/>
        <dbReference type="ChEBI" id="CHEBI:58052"/>
        <dbReference type="ChEBI" id="CHEBI:58223"/>
        <dbReference type="ChEBI" id="CHEBI:142405"/>
        <dbReference type="ChEBI" id="CHEBI:177336"/>
    </reaction>
</comment>
<keyword evidence="15" id="KW-0464">Manganese</keyword>
<dbReference type="AlphaFoldDB" id="A0A7R9FTB1"/>
<evidence type="ECO:0000256" key="6">
    <source>
        <dbReference type="ARBA" id="ARBA00022676"/>
    </source>
</evidence>
<evidence type="ECO:0000256" key="11">
    <source>
        <dbReference type="ARBA" id="ARBA00022989"/>
    </source>
</evidence>
<evidence type="ECO:0000256" key="14">
    <source>
        <dbReference type="ARBA" id="ARBA00023180"/>
    </source>
</evidence>
<keyword evidence="6" id="KW-0328">Glycosyltransferase</keyword>
<keyword evidence="8" id="KW-0812">Transmembrane</keyword>
<dbReference type="GO" id="GO:0035269">
    <property type="term" value="P:protein O-linked glycosylation via mannose"/>
    <property type="evidence" value="ECO:0007669"/>
    <property type="project" value="TreeGrafter"/>
</dbReference>
<evidence type="ECO:0000256" key="16">
    <source>
        <dbReference type="ARBA" id="ARBA00030723"/>
    </source>
</evidence>
<evidence type="ECO:0000256" key="20">
    <source>
        <dbReference type="ARBA" id="ARBA00047852"/>
    </source>
</evidence>
<proteinExistence type="inferred from homology"/>
<dbReference type="GO" id="GO:0046872">
    <property type="term" value="F:metal ion binding"/>
    <property type="evidence" value="ECO:0007669"/>
    <property type="project" value="UniProtKB-KW"/>
</dbReference>
<evidence type="ECO:0000256" key="1">
    <source>
        <dbReference type="ARBA" id="ARBA00001936"/>
    </source>
</evidence>
<keyword evidence="10" id="KW-0735">Signal-anchor</keyword>
<sequence length="316" mass="36778">MSVALFLWSEKDIEPTIKAIQCLRASYPLLKQHATFSFSYHRYIQQEESDWKFWNESCDTIDEALNRLSSGKENFLGTRTPYPISLMRNVARKSARTHFFTICDMDITPSIGLRTSFLQMVKKEGLLNKEDVLYIMPVFELQKEAPIPTNKLELRTLFQNGSARQFYATWSPLTQGKTDYSRWFALPPSDGVRIAYEVEWGFLYEPYFILTSSAPDYYEGIKEITYDRGSYACELSARGWRFFVLDNAFALHDGFKASDTFEYVRSKFLRKELSKNAINHRIYRAELLAKYGSKAKKCSSLYYRTMEVFLVLGGNI</sequence>
<gene>
    <name evidence="21" type="ORF">DSTB1V02_LOCUS13885</name>
</gene>
<dbReference type="GO" id="GO:0015020">
    <property type="term" value="F:glucuronosyltransferase activity"/>
    <property type="evidence" value="ECO:0007669"/>
    <property type="project" value="InterPro"/>
</dbReference>
<keyword evidence="12" id="KW-0333">Golgi apparatus</keyword>
<organism evidence="21">
    <name type="scientific">Darwinula stevensoni</name>
    <dbReference type="NCBI Taxonomy" id="69355"/>
    <lineage>
        <taxon>Eukaryota</taxon>
        <taxon>Metazoa</taxon>
        <taxon>Ecdysozoa</taxon>
        <taxon>Arthropoda</taxon>
        <taxon>Crustacea</taxon>
        <taxon>Oligostraca</taxon>
        <taxon>Ostracoda</taxon>
        <taxon>Podocopa</taxon>
        <taxon>Podocopida</taxon>
        <taxon>Darwinulocopina</taxon>
        <taxon>Darwinuloidea</taxon>
        <taxon>Darwinulidae</taxon>
        <taxon>Darwinula</taxon>
    </lineage>
</organism>
<evidence type="ECO:0000256" key="15">
    <source>
        <dbReference type="ARBA" id="ARBA00023211"/>
    </source>
</evidence>
<dbReference type="EMBL" id="LR907500">
    <property type="protein sequence ID" value="CAD7254139.1"/>
    <property type="molecule type" value="Genomic_DNA"/>
</dbReference>
<keyword evidence="11" id="KW-1133">Transmembrane helix</keyword>
<evidence type="ECO:0000256" key="10">
    <source>
        <dbReference type="ARBA" id="ARBA00022968"/>
    </source>
</evidence>
<evidence type="ECO:0000256" key="4">
    <source>
        <dbReference type="ARBA" id="ARBA00008539"/>
    </source>
</evidence>
<dbReference type="Pfam" id="PF13896">
    <property type="entry name" value="Glyco_transf_49"/>
    <property type="match status" value="1"/>
</dbReference>
<evidence type="ECO:0000256" key="18">
    <source>
        <dbReference type="ARBA" id="ARBA00032181"/>
    </source>
</evidence>
<keyword evidence="22" id="KW-1185">Reference proteome</keyword>
<reference evidence="21" key="1">
    <citation type="submission" date="2020-11" db="EMBL/GenBank/DDBJ databases">
        <authorList>
            <person name="Tran Van P."/>
        </authorList>
    </citation>
    <scope>NUCLEOTIDE SEQUENCE</scope>
</reference>
<comment type="subcellular location">
    <subcellularLocation>
        <location evidence="2">Golgi apparatus membrane</location>
        <topology evidence="2">Single-pass type II membrane protein</topology>
    </subcellularLocation>
</comment>
<comment type="pathway">
    <text evidence="3">Protein modification; protein glycosylation.</text>
</comment>
<dbReference type="UniPathway" id="UPA00378"/>
<keyword evidence="9" id="KW-0479">Metal-binding</keyword>
<evidence type="ECO:0000256" key="19">
    <source>
        <dbReference type="ARBA" id="ARBA00033291"/>
    </source>
</evidence>
<evidence type="ECO:0000256" key="5">
    <source>
        <dbReference type="ARBA" id="ARBA00017962"/>
    </source>
</evidence>
<evidence type="ECO:0000256" key="7">
    <source>
        <dbReference type="ARBA" id="ARBA00022679"/>
    </source>
</evidence>
<evidence type="ECO:0000313" key="21">
    <source>
        <dbReference type="EMBL" id="CAD7254139.1"/>
    </source>
</evidence>
<dbReference type="InterPro" id="IPR043189">
    <property type="entry name" value="B4GAT1"/>
</dbReference>
<evidence type="ECO:0000256" key="8">
    <source>
        <dbReference type="ARBA" id="ARBA00022692"/>
    </source>
</evidence>
<evidence type="ECO:0000313" key="22">
    <source>
        <dbReference type="Proteomes" id="UP000677054"/>
    </source>
</evidence>
<evidence type="ECO:0000256" key="2">
    <source>
        <dbReference type="ARBA" id="ARBA00004323"/>
    </source>
</evidence>
<evidence type="ECO:0000256" key="13">
    <source>
        <dbReference type="ARBA" id="ARBA00023136"/>
    </source>
</evidence>
<dbReference type="PANTHER" id="PTHR46420:SF1">
    <property type="entry name" value="BETA-1,4-GLUCURONYLTRANSFERASE 1"/>
    <property type="match status" value="1"/>
</dbReference>
<keyword evidence="14" id="KW-0325">Glycoprotein</keyword>
<dbReference type="Proteomes" id="UP000677054">
    <property type="component" value="Unassembled WGS sequence"/>
</dbReference>
<keyword evidence="13" id="KW-0472">Membrane</keyword>
<accession>A0A7R9FTB1</accession>
<dbReference type="GO" id="GO:0000139">
    <property type="term" value="C:Golgi membrane"/>
    <property type="evidence" value="ECO:0007669"/>
    <property type="project" value="UniProtKB-SubCell"/>
</dbReference>
<dbReference type="EMBL" id="CAJPEV010007983">
    <property type="protein sequence ID" value="CAG0905059.1"/>
    <property type="molecule type" value="Genomic_DNA"/>
</dbReference>
<keyword evidence="7" id="KW-0808">Transferase</keyword>
<evidence type="ECO:0000256" key="12">
    <source>
        <dbReference type="ARBA" id="ARBA00023034"/>
    </source>
</evidence>
<dbReference type="OrthoDB" id="9974378at2759"/>
<comment type="cofactor">
    <cofactor evidence="1">
        <name>Mn(2+)</name>
        <dbReference type="ChEBI" id="CHEBI:29035"/>
    </cofactor>
</comment>
<evidence type="ECO:0000256" key="17">
    <source>
        <dbReference type="ARBA" id="ARBA00032175"/>
    </source>
</evidence>
<evidence type="ECO:0000256" key="3">
    <source>
        <dbReference type="ARBA" id="ARBA00004922"/>
    </source>
</evidence>
<dbReference type="PANTHER" id="PTHR46420">
    <property type="entry name" value="BETA-1,4-GLUCURONYLTRANSFERASE 1"/>
    <property type="match status" value="1"/>
</dbReference>
<evidence type="ECO:0000256" key="9">
    <source>
        <dbReference type="ARBA" id="ARBA00022723"/>
    </source>
</evidence>
<protein>
    <recommendedName>
        <fullName evidence="5">Beta-1,4-glucuronyltransferase 1</fullName>
    </recommendedName>
    <alternativeName>
        <fullName evidence="16">I-beta-1,3-N-acetylglucosaminyltransferase</fullName>
    </alternativeName>
    <alternativeName>
        <fullName evidence="19">N-acetyllactosaminide beta-1,3-N-acetylglucosaminyltransferase</fullName>
    </alternativeName>
    <alternativeName>
        <fullName evidence="17">Poly-N-acetyllactosamine extension enzyme</fullName>
    </alternativeName>
    <alternativeName>
        <fullName evidence="18">UDP-GlcNAc:betaGal beta-1,3-N-acetylglucosaminyltransferase 1</fullName>
    </alternativeName>
</protein>